<evidence type="ECO:0000313" key="2">
    <source>
        <dbReference type="Proteomes" id="UP000185839"/>
    </source>
</evidence>
<gene>
    <name evidence="1" type="ORF">SAMN05421789_103242</name>
</gene>
<dbReference type="EMBL" id="FTOI01000003">
    <property type="protein sequence ID" value="SIS61840.1"/>
    <property type="molecule type" value="Genomic_DNA"/>
</dbReference>
<dbReference type="OrthoDB" id="670969at2"/>
<dbReference type="STRING" id="713588.SAMN05421789_103242"/>
<dbReference type="RefSeq" id="WP_076386019.1">
    <property type="nucleotide sequence ID" value="NZ_FTOI01000003.1"/>
</dbReference>
<dbReference type="AlphaFoldDB" id="A0A1N7KK84"/>
<reference evidence="2" key="1">
    <citation type="submission" date="2017-01" db="EMBL/GenBank/DDBJ databases">
        <authorList>
            <person name="Varghese N."/>
            <person name="Submissions S."/>
        </authorList>
    </citation>
    <scope>NUCLEOTIDE SEQUENCE [LARGE SCALE GENOMIC DNA]</scope>
    <source>
        <strain evidence="2">DSM 23145</strain>
    </source>
</reference>
<evidence type="ECO:0000313" key="1">
    <source>
        <dbReference type="EMBL" id="SIS61840.1"/>
    </source>
</evidence>
<name>A0A1N7KK84_9FLAO</name>
<protein>
    <submittedName>
        <fullName evidence="1">Uncharacterized protein</fullName>
    </submittedName>
</protein>
<keyword evidence="2" id="KW-1185">Reference proteome</keyword>
<proteinExistence type="predicted"/>
<dbReference type="Proteomes" id="UP000185839">
    <property type="component" value="Unassembled WGS sequence"/>
</dbReference>
<accession>A0A1N7KK84</accession>
<dbReference type="InterPro" id="IPR054223">
    <property type="entry name" value="DUF6943"/>
</dbReference>
<dbReference type="Pfam" id="PF22105">
    <property type="entry name" value="DUF6943"/>
    <property type="match status" value="1"/>
</dbReference>
<sequence length="140" mass="16632">MKTPKIYTYSPKNQKSEFDLYALSKGLNSGKPLDTPCPNCFVISCRNTEELDQYRTILFGLWKAKSFHQFFVGSVIPFIRINDFKNLVFEQMAHLQEKQKAYQQDVKKFKALEQNERAMYEQLLLISELKRIYISRHLKR</sequence>
<organism evidence="1 2">
    <name type="scientific">Kaistella chaponensis</name>
    <dbReference type="NCBI Taxonomy" id="713588"/>
    <lineage>
        <taxon>Bacteria</taxon>
        <taxon>Pseudomonadati</taxon>
        <taxon>Bacteroidota</taxon>
        <taxon>Flavobacteriia</taxon>
        <taxon>Flavobacteriales</taxon>
        <taxon>Weeksellaceae</taxon>
        <taxon>Chryseobacterium group</taxon>
        <taxon>Kaistella</taxon>
    </lineage>
</organism>